<feature type="transmembrane region" description="Helical" evidence="5">
    <location>
        <begin position="124"/>
        <end position="146"/>
    </location>
</feature>
<proteinExistence type="predicted"/>
<keyword evidence="2 5" id="KW-0812">Transmembrane</keyword>
<dbReference type="PANTHER" id="PTHR10783">
    <property type="entry name" value="XENOTROPIC AND POLYTROPIC RETROVIRUS RECEPTOR 1-RELATED"/>
    <property type="match status" value="1"/>
</dbReference>
<dbReference type="AlphaFoldDB" id="A0A4Y7JR55"/>
<accession>A0A4Y7JR55</accession>
<evidence type="ECO:0000256" key="5">
    <source>
        <dbReference type="SAM" id="Phobius"/>
    </source>
</evidence>
<dbReference type="OMA" id="FMFAFLE"/>
<dbReference type="EMBL" id="CM010719">
    <property type="protein sequence ID" value="RZC62540.1"/>
    <property type="molecule type" value="Genomic_DNA"/>
</dbReference>
<sequence length="189" mass="22680">MFYYRNYQTYGCYIRLGRPQLWLQPNCCKCFHIYGECTNVLRKASKIRIFASNSSFALKYLSTIIMIVFNLVYAIHPSKGWEVTWICFSALNSAYLFYWDIIHDWNMIGRTRNPELWPNKKFQLIKWVFYIWFILFDLGARVAWLYRLSSKANDARFGLLAAVIELLRRSQWIYFRVEKEDRENASGQS</sequence>
<dbReference type="Gramene" id="RZC62540">
    <property type="protein sequence ID" value="RZC62540"/>
    <property type="gene ID" value="C5167_024274"/>
</dbReference>
<evidence type="ECO:0000256" key="1">
    <source>
        <dbReference type="ARBA" id="ARBA00004141"/>
    </source>
</evidence>
<reference evidence="7 8" key="1">
    <citation type="journal article" date="2018" name="Science">
        <title>The opium poppy genome and morphinan production.</title>
        <authorList>
            <person name="Guo L."/>
            <person name="Winzer T."/>
            <person name="Yang X."/>
            <person name="Li Y."/>
            <person name="Ning Z."/>
            <person name="He Z."/>
            <person name="Teodor R."/>
            <person name="Lu Y."/>
            <person name="Bowser T.A."/>
            <person name="Graham I.A."/>
            <person name="Ye K."/>
        </authorList>
    </citation>
    <scope>NUCLEOTIDE SEQUENCE [LARGE SCALE GENOMIC DNA]</scope>
    <source>
        <strain evidence="8">cv. HN1</strain>
        <tissue evidence="7">Leaves</tissue>
    </source>
</reference>
<evidence type="ECO:0000313" key="8">
    <source>
        <dbReference type="Proteomes" id="UP000316621"/>
    </source>
</evidence>
<evidence type="ECO:0000313" key="7">
    <source>
        <dbReference type="EMBL" id="RZC62540.1"/>
    </source>
</evidence>
<evidence type="ECO:0000256" key="3">
    <source>
        <dbReference type="ARBA" id="ARBA00022989"/>
    </source>
</evidence>
<organism evidence="7 8">
    <name type="scientific">Papaver somniferum</name>
    <name type="common">Opium poppy</name>
    <dbReference type="NCBI Taxonomy" id="3469"/>
    <lineage>
        <taxon>Eukaryota</taxon>
        <taxon>Viridiplantae</taxon>
        <taxon>Streptophyta</taxon>
        <taxon>Embryophyta</taxon>
        <taxon>Tracheophyta</taxon>
        <taxon>Spermatophyta</taxon>
        <taxon>Magnoliopsida</taxon>
        <taxon>Ranunculales</taxon>
        <taxon>Papaveraceae</taxon>
        <taxon>Papaveroideae</taxon>
        <taxon>Papaver</taxon>
    </lineage>
</organism>
<comment type="subcellular location">
    <subcellularLocation>
        <location evidence="1">Membrane</location>
        <topology evidence="1">Multi-pass membrane protein</topology>
    </subcellularLocation>
</comment>
<dbReference type="InterPro" id="IPR004342">
    <property type="entry name" value="EXS_C"/>
</dbReference>
<keyword evidence="8" id="KW-1185">Reference proteome</keyword>
<evidence type="ECO:0000256" key="2">
    <source>
        <dbReference type="ARBA" id="ARBA00022692"/>
    </source>
</evidence>
<dbReference type="Pfam" id="PF03124">
    <property type="entry name" value="EXS"/>
    <property type="match status" value="1"/>
</dbReference>
<gene>
    <name evidence="7" type="ORF">C5167_024274</name>
</gene>
<dbReference type="PROSITE" id="PS51380">
    <property type="entry name" value="EXS"/>
    <property type="match status" value="1"/>
</dbReference>
<feature type="domain" description="EXS" evidence="6">
    <location>
        <begin position="13"/>
        <end position="189"/>
    </location>
</feature>
<evidence type="ECO:0000256" key="4">
    <source>
        <dbReference type="ARBA" id="ARBA00023136"/>
    </source>
</evidence>
<feature type="transmembrane region" description="Helical" evidence="5">
    <location>
        <begin position="82"/>
        <end position="103"/>
    </location>
</feature>
<dbReference type="Proteomes" id="UP000316621">
    <property type="component" value="Chromosome 5"/>
</dbReference>
<keyword evidence="3 5" id="KW-1133">Transmembrane helix</keyword>
<keyword evidence="4 5" id="KW-0472">Membrane</keyword>
<protein>
    <recommendedName>
        <fullName evidence="6">EXS domain-containing protein</fullName>
    </recommendedName>
</protein>
<name>A0A4Y7JR55_PAPSO</name>
<feature type="transmembrane region" description="Helical" evidence="5">
    <location>
        <begin position="56"/>
        <end position="76"/>
    </location>
</feature>
<evidence type="ECO:0000259" key="6">
    <source>
        <dbReference type="PROSITE" id="PS51380"/>
    </source>
</evidence>
<dbReference type="GO" id="GO:0016020">
    <property type="term" value="C:membrane"/>
    <property type="evidence" value="ECO:0007669"/>
    <property type="project" value="UniProtKB-SubCell"/>
</dbReference>